<dbReference type="Proteomes" id="UP000032141">
    <property type="component" value="Chromosome C6"/>
</dbReference>
<evidence type="ECO:0000313" key="3">
    <source>
        <dbReference type="Proteomes" id="UP000032141"/>
    </source>
</evidence>
<dbReference type="AlphaFoldDB" id="A0A0D3CVD5"/>
<evidence type="ECO:0000313" key="2">
    <source>
        <dbReference type="EnsemblPlants" id="Bo6g079510.1"/>
    </source>
</evidence>
<dbReference type="EnsemblPlants" id="Bo6g079510.1">
    <property type="protein sequence ID" value="Bo6g079510.1"/>
    <property type="gene ID" value="Bo6g079510"/>
</dbReference>
<dbReference type="InterPro" id="IPR006912">
    <property type="entry name" value="Harbinger_derived_prot"/>
</dbReference>
<reference evidence="2 3" key="1">
    <citation type="journal article" date="2014" name="Genome Biol.">
        <title>Transcriptome and methylome profiling reveals relics of genome dominance in the mesopolyploid Brassica oleracea.</title>
        <authorList>
            <person name="Parkin I.A."/>
            <person name="Koh C."/>
            <person name="Tang H."/>
            <person name="Robinson S.J."/>
            <person name="Kagale S."/>
            <person name="Clarke W.E."/>
            <person name="Town C.D."/>
            <person name="Nixon J."/>
            <person name="Krishnakumar V."/>
            <person name="Bidwell S.L."/>
            <person name="Denoeud F."/>
            <person name="Belcram H."/>
            <person name="Links M.G."/>
            <person name="Just J."/>
            <person name="Clarke C."/>
            <person name="Bender T."/>
            <person name="Huebert T."/>
            <person name="Mason A.S."/>
            <person name="Pires J.C."/>
            <person name="Barker G."/>
            <person name="Moore J."/>
            <person name="Walley P.G."/>
            <person name="Manoli S."/>
            <person name="Batley J."/>
            <person name="Edwards D."/>
            <person name="Nelson M.N."/>
            <person name="Wang X."/>
            <person name="Paterson A.H."/>
            <person name="King G."/>
            <person name="Bancroft I."/>
            <person name="Chalhoub B."/>
            <person name="Sharpe A.G."/>
        </authorList>
    </citation>
    <scope>NUCLEOTIDE SEQUENCE</scope>
    <source>
        <strain evidence="2 3">cv. TO1000</strain>
    </source>
</reference>
<dbReference type="eggNOG" id="ENOG502QR5Z">
    <property type="taxonomic scope" value="Eukaryota"/>
</dbReference>
<accession>A0A0D3CVD5</accession>
<dbReference type="PANTHER" id="PTHR47150:SF5">
    <property type="entry name" value="OS07G0546750 PROTEIN"/>
    <property type="match status" value="1"/>
</dbReference>
<dbReference type="STRING" id="109376.A0A0D3CVD5"/>
<proteinExistence type="predicted"/>
<dbReference type="PROSITE" id="PS50090">
    <property type="entry name" value="MYB_LIKE"/>
    <property type="match status" value="1"/>
</dbReference>
<dbReference type="PANTHER" id="PTHR47150">
    <property type="entry name" value="OS12G0169200 PROTEIN"/>
    <property type="match status" value="1"/>
</dbReference>
<dbReference type="InterPro" id="IPR001005">
    <property type="entry name" value="SANT/Myb"/>
</dbReference>
<reference evidence="2" key="2">
    <citation type="submission" date="2015-03" db="UniProtKB">
        <authorList>
            <consortium name="EnsemblPlants"/>
        </authorList>
    </citation>
    <scope>IDENTIFICATION</scope>
</reference>
<organism evidence="2 3">
    <name type="scientific">Brassica oleracea var. oleracea</name>
    <dbReference type="NCBI Taxonomy" id="109376"/>
    <lineage>
        <taxon>Eukaryota</taxon>
        <taxon>Viridiplantae</taxon>
        <taxon>Streptophyta</taxon>
        <taxon>Embryophyta</taxon>
        <taxon>Tracheophyta</taxon>
        <taxon>Spermatophyta</taxon>
        <taxon>Magnoliopsida</taxon>
        <taxon>eudicotyledons</taxon>
        <taxon>Gunneridae</taxon>
        <taxon>Pentapetalae</taxon>
        <taxon>rosids</taxon>
        <taxon>malvids</taxon>
        <taxon>Brassicales</taxon>
        <taxon>Brassicaceae</taxon>
        <taxon>Brassiceae</taxon>
        <taxon>Brassica</taxon>
    </lineage>
</organism>
<name>A0A0D3CVD5_BRAOL</name>
<evidence type="ECO:0000259" key="1">
    <source>
        <dbReference type="PROSITE" id="PS50090"/>
    </source>
</evidence>
<dbReference type="Gramene" id="Bo6g079510.1">
    <property type="protein sequence ID" value="Bo6g079510.1"/>
    <property type="gene ID" value="Bo6g079510"/>
</dbReference>
<feature type="domain" description="Myb-like" evidence="1">
    <location>
        <begin position="117"/>
        <end position="188"/>
    </location>
</feature>
<keyword evidence="3" id="KW-1185">Reference proteome</keyword>
<dbReference type="HOGENOM" id="CLU_012390_5_0_1"/>
<dbReference type="Pfam" id="PF04827">
    <property type="entry name" value="Plant_tran"/>
    <property type="match status" value="1"/>
</dbReference>
<protein>
    <recommendedName>
        <fullName evidence="1">Myb-like domain-containing protein</fullName>
    </recommendedName>
</protein>
<sequence length="762" mass="86410">MRGERGSVSLFRHFSLSKPNCLHFVSELGEGDSPTLADIPVILPLSTPPNGILCLCGSSEKANLPLSPWIYWNRKMAGSSVLKQGSFYRRIRSITGRVPLSSSQVPSFGSQAVELPAERKERRTWTVTEDIVLISSWLNTSKDSVVGNEQKSATFWNRVAAYFSASPKLAGCEKHDGNQCKQRWHKLNEAVCKFSGEYEAATREKTSGMNDNDVLKLAHEIYFNNQQKKFSLEHAWNELRNDQNFKRRKFADGSHSGACSQVNECDAGVEGTSRPPGVKVAKARGKKPYVAGQDVSDYQLMWSIKKDDLAMKQHLSKMRVLEKPLAKENLANYEEDLKKKLINELIYLFMWTILLFVSGNGKEEATLERSIKGHCDYKIMGPLITIKATYHVPFQTNTICGIGSNECSRYHIAVEDSNITGHSISPPLFMHIVDRLSNEVLYFRETKDGLGRISLSPFQKCTASIRVLAYGSAAVAVDEYLRFGETTTRLCVENFVEGIIYLFGDEYLRRPTPADLQRLLDVGEYRCFSGMIGSIDCMHWEWKNCPTAWKGQYSRGSGKPTIVLEAVASYDLWIWHAFFGPPGTLNDINVLDRSPVFDDIIKSEAPNVTFSVNGREYHMAYYLTDGIYPKWATLIQSIPLPQGPQAVLFAQHQEAVRKDVERAFGVLQARFAIIMRACIILHNMIVENERDGYTQYDVSEFQQGEDNRSSYVDLTYSTDIPTNIANQMGVQIRFRDRQMHQQLKDDLVQHIWHKFGRDEDNN</sequence>